<evidence type="ECO:0000313" key="14">
    <source>
        <dbReference type="Proteomes" id="UP000652231"/>
    </source>
</evidence>
<dbReference type="Proteomes" id="UP000652231">
    <property type="component" value="Unassembled WGS sequence"/>
</dbReference>
<keyword evidence="14" id="KW-1185">Reference proteome</keyword>
<dbReference type="InterPro" id="IPR037066">
    <property type="entry name" value="Plug_dom_sf"/>
</dbReference>
<comment type="subcellular location">
    <subcellularLocation>
        <location evidence="1 9">Cell outer membrane</location>
        <topology evidence="1 9">Multi-pass membrane protein</topology>
    </subcellularLocation>
</comment>
<dbReference type="GO" id="GO:0044718">
    <property type="term" value="P:siderophore transmembrane transport"/>
    <property type="evidence" value="ECO:0007669"/>
    <property type="project" value="TreeGrafter"/>
</dbReference>
<dbReference type="PROSITE" id="PS01156">
    <property type="entry name" value="TONB_DEPENDENT_REC_2"/>
    <property type="match status" value="1"/>
</dbReference>
<keyword evidence="4 9" id="KW-0812">Transmembrane</keyword>
<dbReference type="InterPro" id="IPR000531">
    <property type="entry name" value="Beta-barrel_TonB"/>
</dbReference>
<dbReference type="InterPro" id="IPR012910">
    <property type="entry name" value="Plug_dom"/>
</dbReference>
<comment type="similarity">
    <text evidence="9 10">Belongs to the TonB-dependent receptor family.</text>
</comment>
<evidence type="ECO:0000256" key="2">
    <source>
        <dbReference type="ARBA" id="ARBA00022448"/>
    </source>
</evidence>
<comment type="caution">
    <text evidence="13">The sequence shown here is derived from an EMBL/GenBank/DDBJ whole genome shotgun (WGS) entry which is preliminary data.</text>
</comment>
<keyword evidence="5" id="KW-0732">Signal</keyword>
<dbReference type="AlphaFoldDB" id="A0A8J2V7W7"/>
<dbReference type="GO" id="GO:0009279">
    <property type="term" value="C:cell outer membrane"/>
    <property type="evidence" value="ECO:0007669"/>
    <property type="project" value="UniProtKB-SubCell"/>
</dbReference>
<evidence type="ECO:0000256" key="5">
    <source>
        <dbReference type="ARBA" id="ARBA00022729"/>
    </source>
</evidence>
<dbReference type="GO" id="GO:0015344">
    <property type="term" value="F:siderophore uptake transmembrane transporter activity"/>
    <property type="evidence" value="ECO:0007669"/>
    <property type="project" value="TreeGrafter"/>
</dbReference>
<keyword evidence="6 10" id="KW-0798">TonB box</keyword>
<reference evidence="13" key="1">
    <citation type="journal article" date="2014" name="Int. J. Syst. Evol. Microbiol.">
        <title>Complete genome sequence of Corynebacterium casei LMG S-19264T (=DSM 44701T), isolated from a smear-ripened cheese.</title>
        <authorList>
            <consortium name="US DOE Joint Genome Institute (JGI-PGF)"/>
            <person name="Walter F."/>
            <person name="Albersmeier A."/>
            <person name="Kalinowski J."/>
            <person name="Ruckert C."/>
        </authorList>
    </citation>
    <scope>NUCLEOTIDE SEQUENCE</scope>
    <source>
        <strain evidence="13">CGMCC 1.12924</strain>
    </source>
</reference>
<dbReference type="Pfam" id="PF07715">
    <property type="entry name" value="Plug"/>
    <property type="match status" value="1"/>
</dbReference>
<dbReference type="PANTHER" id="PTHR30069:SF50">
    <property type="entry name" value="TONB-DEPENDENT RECEPTOR HI_1217-RELATED"/>
    <property type="match status" value="1"/>
</dbReference>
<dbReference type="SUPFAM" id="SSF56935">
    <property type="entry name" value="Porins"/>
    <property type="match status" value="1"/>
</dbReference>
<dbReference type="InterPro" id="IPR010917">
    <property type="entry name" value="TonB_rcpt_CS"/>
</dbReference>
<keyword evidence="7 9" id="KW-0472">Membrane</keyword>
<evidence type="ECO:0000256" key="6">
    <source>
        <dbReference type="ARBA" id="ARBA00023077"/>
    </source>
</evidence>
<gene>
    <name evidence="13" type="ORF">GCM10011312_02210</name>
</gene>
<feature type="domain" description="TonB-dependent receptor-like beta-barrel" evidence="11">
    <location>
        <begin position="345"/>
        <end position="772"/>
    </location>
</feature>
<evidence type="ECO:0000256" key="9">
    <source>
        <dbReference type="PROSITE-ProRule" id="PRU01360"/>
    </source>
</evidence>
<evidence type="ECO:0000259" key="12">
    <source>
        <dbReference type="Pfam" id="PF07715"/>
    </source>
</evidence>
<evidence type="ECO:0000256" key="4">
    <source>
        <dbReference type="ARBA" id="ARBA00022692"/>
    </source>
</evidence>
<feature type="domain" description="TonB-dependent receptor plug" evidence="12">
    <location>
        <begin position="112"/>
        <end position="218"/>
    </location>
</feature>
<evidence type="ECO:0000256" key="1">
    <source>
        <dbReference type="ARBA" id="ARBA00004571"/>
    </source>
</evidence>
<dbReference type="InterPro" id="IPR039426">
    <property type="entry name" value="TonB-dep_rcpt-like"/>
</dbReference>
<protein>
    <recommendedName>
        <fullName evidence="15">TonB-dependent receptor</fullName>
    </recommendedName>
</protein>
<dbReference type="RefSeq" id="WP_188438610.1">
    <property type="nucleotide sequence ID" value="NZ_BMGK01000001.1"/>
</dbReference>
<evidence type="ECO:0000313" key="13">
    <source>
        <dbReference type="EMBL" id="GGD81407.1"/>
    </source>
</evidence>
<keyword evidence="2 9" id="KW-0813">Transport</keyword>
<keyword evidence="3 9" id="KW-1134">Transmembrane beta strand</keyword>
<accession>A0A8J2V7W7</accession>
<evidence type="ECO:0000256" key="3">
    <source>
        <dbReference type="ARBA" id="ARBA00022452"/>
    </source>
</evidence>
<dbReference type="InterPro" id="IPR036942">
    <property type="entry name" value="Beta-barrel_TonB_sf"/>
</dbReference>
<evidence type="ECO:0000256" key="8">
    <source>
        <dbReference type="ARBA" id="ARBA00023237"/>
    </source>
</evidence>
<dbReference type="PANTHER" id="PTHR30069">
    <property type="entry name" value="TONB-DEPENDENT OUTER MEMBRANE RECEPTOR"/>
    <property type="match status" value="1"/>
</dbReference>
<dbReference type="PROSITE" id="PS52016">
    <property type="entry name" value="TONB_DEPENDENT_REC_3"/>
    <property type="match status" value="1"/>
</dbReference>
<reference evidence="13" key="2">
    <citation type="submission" date="2020-09" db="EMBL/GenBank/DDBJ databases">
        <authorList>
            <person name="Sun Q."/>
            <person name="Zhou Y."/>
        </authorList>
    </citation>
    <scope>NUCLEOTIDE SEQUENCE</scope>
    <source>
        <strain evidence="13">CGMCC 1.12924</strain>
    </source>
</reference>
<dbReference type="Gene3D" id="2.40.170.20">
    <property type="entry name" value="TonB-dependent receptor, beta-barrel domain"/>
    <property type="match status" value="1"/>
</dbReference>
<evidence type="ECO:0000256" key="7">
    <source>
        <dbReference type="ARBA" id="ARBA00023136"/>
    </source>
</evidence>
<evidence type="ECO:0008006" key="15">
    <source>
        <dbReference type="Google" id="ProtNLM"/>
    </source>
</evidence>
<evidence type="ECO:0000256" key="10">
    <source>
        <dbReference type="RuleBase" id="RU003357"/>
    </source>
</evidence>
<sequence length="799" mass="90109">MRLSLVFLIFSVSFVYSQQIRLIDSETLEPIPSVLIYNANKSKSSISDLDGYCSITPFDSKEEIYFQHTSYKNVVLTKEEIQKNGAPILLIPETGQLDEIILSVSKFKQKRNEISQSIVAITAKEALFSQPQTAADLLSNSGRVFVQKSQLGGGSPMIRGFSTNRLLMTVDGVRMNTAIFRGGNIQNILSIDPFVVDNTEVILGPGSVVYGSDAVGGVMNFYTLKPKFSFEEGMAFSGNAVARFSTANEEKSGHLDLNFGFKEWAFLSSISYSDFGDLRMGKHGPDDYLRNFYIETIEGEDLQTENTNPLIQKPTGYDQLSLAQKVRFMPNEVWDFTLNLLYSETSDYSRYDRLTRERNGNLRDAEWYYGPQGWFSSNLQLERKSRSILYDDSKLIVAYQRFEESRNNRGVDSNELYKTNDNVDAISTNLDFTKKINEVNVFYGFEYVHNKVTSSGNLTNIDTNETTETASRYPDGSTWQSIAAHSSLNWKLLPKLNLQAGLRYSHFIIDATFENRFYDFPFKDIEINTGNLTGSIGFAFQASKLLGLRTNFSTAFRAPNIDDVGKTFDSEPGNVVVPNPNLKAEYSYNGELGAILNFENLLKVEMATFYTKLDNALVRRDFSLNGETEIIYQGELSNVQAIQNAADARVYGFEASLKINFGENLSLSSNYTIARGYEELDNGDKAPLRHAPPQFGNTHLIWKNKRLKIDAFARYSGQIRAVNMAPSEANKPELYPINTNDDLYSPGWYMLNLATQYQLTDTMQFSASLENITDQRYRTYSSGIAAPGRNFIASVKYSF</sequence>
<evidence type="ECO:0000259" key="11">
    <source>
        <dbReference type="Pfam" id="PF00593"/>
    </source>
</evidence>
<dbReference type="EMBL" id="BMGK01000001">
    <property type="protein sequence ID" value="GGD81407.1"/>
    <property type="molecule type" value="Genomic_DNA"/>
</dbReference>
<dbReference type="CDD" id="cd01347">
    <property type="entry name" value="ligand_gated_channel"/>
    <property type="match status" value="1"/>
</dbReference>
<dbReference type="Gene3D" id="2.170.130.10">
    <property type="entry name" value="TonB-dependent receptor, plug domain"/>
    <property type="match status" value="1"/>
</dbReference>
<name>A0A8J2V7W7_9FLAO</name>
<dbReference type="Pfam" id="PF00593">
    <property type="entry name" value="TonB_dep_Rec_b-barrel"/>
    <property type="match status" value="1"/>
</dbReference>
<proteinExistence type="inferred from homology"/>
<keyword evidence="8 9" id="KW-0998">Cell outer membrane</keyword>
<organism evidence="13 14">
    <name type="scientific">Planktosalinus lacus</name>
    <dbReference type="NCBI Taxonomy" id="1526573"/>
    <lineage>
        <taxon>Bacteria</taxon>
        <taxon>Pseudomonadati</taxon>
        <taxon>Bacteroidota</taxon>
        <taxon>Flavobacteriia</taxon>
        <taxon>Flavobacteriales</taxon>
        <taxon>Flavobacteriaceae</taxon>
        <taxon>Planktosalinus</taxon>
    </lineage>
</organism>